<feature type="compositionally biased region" description="Polar residues" evidence="1">
    <location>
        <begin position="277"/>
        <end position="306"/>
    </location>
</feature>
<reference evidence="4" key="2">
    <citation type="submission" date="2015-01" db="EMBL/GenBank/DDBJ databases">
        <title>Evolutionary Origins and Diversification of the Mycorrhizal Mutualists.</title>
        <authorList>
            <consortium name="DOE Joint Genome Institute"/>
            <consortium name="Mycorrhizal Genomics Consortium"/>
            <person name="Kohler A."/>
            <person name="Kuo A."/>
            <person name="Nagy L.G."/>
            <person name="Floudas D."/>
            <person name="Copeland A."/>
            <person name="Barry K.W."/>
            <person name="Cichocki N."/>
            <person name="Veneault-Fourrey C."/>
            <person name="LaButti K."/>
            <person name="Lindquist E.A."/>
            <person name="Lipzen A."/>
            <person name="Lundell T."/>
            <person name="Morin E."/>
            <person name="Murat C."/>
            <person name="Riley R."/>
            <person name="Ohm R."/>
            <person name="Sun H."/>
            <person name="Tunlid A."/>
            <person name="Henrissat B."/>
            <person name="Grigoriev I.V."/>
            <person name="Hibbett D.S."/>
            <person name="Martin F."/>
        </authorList>
    </citation>
    <scope>NUCLEOTIDE SEQUENCE [LARGE SCALE GENOMIC DNA]</scope>
    <source>
        <strain evidence="4">MAFF 305830</strain>
    </source>
</reference>
<sequence length="476" mass="51224">MRRIIRHLSTDTLIRKRALETIDATDPSLSYSPVSGQWTTTTLRDSCRTQVESTISFNSSVSFTFVGTSLSVNIVKNSNGAPYNVTFDGEVHQYDSFASSNQCTADFQSSNLAASQHTVVVSHNGNSALAGTGRYSLQFASFEYESTGSVGGSSKAPVGAIVGGVVAGIAVILIGGFLWWFFRRRKARIQGNKEEAVQEPYQDTSTYVIPHQHDQDGRPSVSSRQEQGMYVQPPQRSKGAEAANNSRYVRNSPWASLTSNNPSRPNVAGSESERLDSSNSATESIQPTSPTHSQYPPSTEISSDSSRVPGVIRPLIPQTTQRRYAPAPSTVGESVLIDDPDYVAPPSYSPPPSNHPGQSMHQALQEKAIYEGQEDSSGSSTNWLSPASSRRPLPGAPMSSSSHGPAQALSQSDIDVIARRVADIMRSTPSNTATGSRFSEVSSSDVANPQVQQAVRALLERDEEPQNQSGTKPPNS</sequence>
<keyword evidence="2" id="KW-0812">Transmembrane</keyword>
<accession>A0A0C3BEZ5</accession>
<dbReference type="STRING" id="933852.A0A0C3BEZ5"/>
<dbReference type="OrthoDB" id="3264299at2759"/>
<proteinExistence type="predicted"/>
<dbReference type="CDD" id="cd12087">
    <property type="entry name" value="TM_EGFR-like"/>
    <property type="match status" value="1"/>
</dbReference>
<keyword evidence="2" id="KW-0472">Membrane</keyword>
<feature type="region of interest" description="Disordered" evidence="1">
    <location>
        <begin position="426"/>
        <end position="450"/>
    </location>
</feature>
<evidence type="ECO:0000313" key="3">
    <source>
        <dbReference type="EMBL" id="KIM30694.1"/>
    </source>
</evidence>
<keyword evidence="4" id="KW-1185">Reference proteome</keyword>
<dbReference type="AlphaFoldDB" id="A0A0C3BEZ5"/>
<dbReference type="Gene3D" id="2.60.120.260">
    <property type="entry name" value="Galactose-binding domain-like"/>
    <property type="match status" value="1"/>
</dbReference>
<evidence type="ECO:0000256" key="2">
    <source>
        <dbReference type="SAM" id="Phobius"/>
    </source>
</evidence>
<reference evidence="3 4" key="1">
    <citation type="submission" date="2014-04" db="EMBL/GenBank/DDBJ databases">
        <authorList>
            <consortium name="DOE Joint Genome Institute"/>
            <person name="Kuo A."/>
            <person name="Zuccaro A."/>
            <person name="Kohler A."/>
            <person name="Nagy L.G."/>
            <person name="Floudas D."/>
            <person name="Copeland A."/>
            <person name="Barry K.W."/>
            <person name="Cichocki N."/>
            <person name="Veneault-Fourrey C."/>
            <person name="LaButti K."/>
            <person name="Lindquist E.A."/>
            <person name="Lipzen A."/>
            <person name="Lundell T."/>
            <person name="Morin E."/>
            <person name="Murat C."/>
            <person name="Sun H."/>
            <person name="Tunlid A."/>
            <person name="Henrissat B."/>
            <person name="Grigoriev I.V."/>
            <person name="Hibbett D.S."/>
            <person name="Martin F."/>
            <person name="Nordberg H.P."/>
            <person name="Cantor M.N."/>
            <person name="Hua S.X."/>
        </authorList>
    </citation>
    <scope>NUCLEOTIDE SEQUENCE [LARGE SCALE GENOMIC DNA]</scope>
    <source>
        <strain evidence="3 4">MAFF 305830</strain>
    </source>
</reference>
<dbReference type="HOGENOM" id="CLU_573861_0_0_1"/>
<name>A0A0C3BEZ5_SERVB</name>
<feature type="compositionally biased region" description="Polar residues" evidence="1">
    <location>
        <begin position="427"/>
        <end position="450"/>
    </location>
</feature>
<evidence type="ECO:0000313" key="4">
    <source>
        <dbReference type="Proteomes" id="UP000054097"/>
    </source>
</evidence>
<feature type="compositionally biased region" description="Polar residues" evidence="1">
    <location>
        <begin position="243"/>
        <end position="264"/>
    </location>
</feature>
<feature type="compositionally biased region" description="Polar residues" evidence="1">
    <location>
        <begin position="398"/>
        <end position="411"/>
    </location>
</feature>
<gene>
    <name evidence="3" type="ORF">M408DRAFT_328219</name>
</gene>
<feature type="transmembrane region" description="Helical" evidence="2">
    <location>
        <begin position="158"/>
        <end position="182"/>
    </location>
</feature>
<organism evidence="3 4">
    <name type="scientific">Serendipita vermifera MAFF 305830</name>
    <dbReference type="NCBI Taxonomy" id="933852"/>
    <lineage>
        <taxon>Eukaryota</taxon>
        <taxon>Fungi</taxon>
        <taxon>Dikarya</taxon>
        <taxon>Basidiomycota</taxon>
        <taxon>Agaricomycotina</taxon>
        <taxon>Agaricomycetes</taxon>
        <taxon>Sebacinales</taxon>
        <taxon>Serendipitaceae</taxon>
        <taxon>Serendipita</taxon>
    </lineage>
</organism>
<feature type="region of interest" description="Disordered" evidence="1">
    <location>
        <begin position="209"/>
        <end position="411"/>
    </location>
</feature>
<feature type="compositionally biased region" description="Polar residues" evidence="1">
    <location>
        <begin position="375"/>
        <end position="388"/>
    </location>
</feature>
<dbReference type="Proteomes" id="UP000054097">
    <property type="component" value="Unassembled WGS sequence"/>
</dbReference>
<evidence type="ECO:0000256" key="1">
    <source>
        <dbReference type="SAM" id="MobiDB-lite"/>
    </source>
</evidence>
<keyword evidence="2" id="KW-1133">Transmembrane helix</keyword>
<protein>
    <submittedName>
        <fullName evidence="3">Uncharacterized protein</fullName>
    </submittedName>
</protein>
<dbReference type="EMBL" id="KN824284">
    <property type="protein sequence ID" value="KIM30694.1"/>
    <property type="molecule type" value="Genomic_DNA"/>
</dbReference>